<dbReference type="Pfam" id="PF00875">
    <property type="entry name" value="DNA_photolyase"/>
    <property type="match status" value="1"/>
</dbReference>
<dbReference type="PROSITE" id="PS00394">
    <property type="entry name" value="DNA_PHOTOLYASES_1_1"/>
    <property type="match status" value="1"/>
</dbReference>
<evidence type="ECO:0000313" key="8">
    <source>
        <dbReference type="Proteomes" id="UP000266745"/>
    </source>
</evidence>
<dbReference type="InterPro" id="IPR014729">
    <property type="entry name" value="Rossmann-like_a/b/a_fold"/>
</dbReference>
<keyword evidence="8" id="KW-1185">Reference proteome</keyword>
<dbReference type="Pfam" id="PF03441">
    <property type="entry name" value="FAD_binding_7"/>
    <property type="match status" value="1"/>
</dbReference>
<dbReference type="Proteomes" id="UP000266745">
    <property type="component" value="Chromosome"/>
</dbReference>
<accession>A0A3G1B1X2</accession>
<dbReference type="PANTHER" id="PTHR11455:SF9">
    <property type="entry name" value="CRYPTOCHROME CIRCADIAN CLOCK 5 ISOFORM X1"/>
    <property type="match status" value="1"/>
</dbReference>
<comment type="similarity">
    <text evidence="5">Belongs to the DNA photolyase family.</text>
</comment>
<dbReference type="InterPro" id="IPR005101">
    <property type="entry name" value="Cryptochr/Photolyase_FAD-bd"/>
</dbReference>
<dbReference type="AlphaFoldDB" id="A0A3G1B1X2"/>
<dbReference type="SUPFAM" id="SSF52425">
    <property type="entry name" value="Cryptochrome/photolyase, N-terminal domain"/>
    <property type="match status" value="1"/>
</dbReference>
<feature type="binding site" evidence="4">
    <location>
        <begin position="348"/>
        <end position="350"/>
    </location>
    <ligand>
        <name>FAD</name>
        <dbReference type="ChEBI" id="CHEBI:57692"/>
    </ligand>
</feature>
<dbReference type="PRINTS" id="PR00147">
    <property type="entry name" value="DNAPHOTLYASE"/>
</dbReference>
<dbReference type="PROSITE" id="PS00691">
    <property type="entry name" value="DNA_PHOTOLYASES_1_2"/>
    <property type="match status" value="1"/>
</dbReference>
<feature type="domain" description="Photolyase/cryptochrome alpha/beta" evidence="6">
    <location>
        <begin position="4"/>
        <end position="128"/>
    </location>
</feature>
<organism evidence="7 8">
    <name type="scientific">Candidatus Nitrosotenuis cloacae</name>
    <dbReference type="NCBI Taxonomy" id="1603555"/>
    <lineage>
        <taxon>Archaea</taxon>
        <taxon>Nitrososphaerota</taxon>
        <taxon>Candidatus Nitrosotenuis</taxon>
    </lineage>
</organism>
<dbReference type="GO" id="GO:0003904">
    <property type="term" value="F:deoxyribodipyrimidine photo-lyase activity"/>
    <property type="evidence" value="ECO:0007669"/>
    <property type="project" value="TreeGrafter"/>
</dbReference>
<sequence>MKFGVSVFVFTRDLRIEDNVGLVSACASSDVVIPCFVLNPKIQDSYRFRFLLDCIEDLKNEFTKRKAALHVLYGNYTQALQQISKMQKIDAVFANQDYTPFAKKRQDQITYFCTTNNIPFHQYVDHLMYDPNMIKTQEGKPYSVFSQFFRTAIQIPVAKPQQNEFTNFHARLIDDYFASSDHTIPIKGGRKSALQILKSIKNFADYEAKRNYPMYQTTMLSAHSRFGTVSVRELYHTISENLGMHHTLVNEIHWKEFFSHVLYHFPHVTKGAFRKNLSVTPCKHNKAHIDAWKNGRTGFPIVDAGMRELNNTGFMHNRIRMIVASFLSKDLHADWKIGERYFAEKLIDYDLAVNNGNWQWAASTGCDAQPWFRVFNPWLQQKKFDSECRYIKKWIPELEKLSAEKIHRLESESFDVDYPRPIVDHAEESKIAKQMFRQETR</sequence>
<evidence type="ECO:0000256" key="4">
    <source>
        <dbReference type="PIRSR" id="PIRSR602081-1"/>
    </source>
</evidence>
<comment type="cofactor">
    <cofactor evidence="4">
        <name>FAD</name>
        <dbReference type="ChEBI" id="CHEBI:57692"/>
    </cofactor>
    <text evidence="4">Binds 1 FAD per subunit.</text>
</comment>
<dbReference type="InterPro" id="IPR036134">
    <property type="entry name" value="Crypto/Photolyase_FAD-like_sf"/>
</dbReference>
<dbReference type="PROSITE" id="PS51645">
    <property type="entry name" value="PHR_CRY_ALPHA_BETA"/>
    <property type="match status" value="1"/>
</dbReference>
<keyword evidence="2 4" id="KW-0274">FAD</keyword>
<evidence type="ECO:0000256" key="1">
    <source>
        <dbReference type="ARBA" id="ARBA00022630"/>
    </source>
</evidence>
<dbReference type="GO" id="GO:0006139">
    <property type="term" value="P:nucleobase-containing compound metabolic process"/>
    <property type="evidence" value="ECO:0007669"/>
    <property type="project" value="UniProtKB-ARBA"/>
</dbReference>
<evidence type="ECO:0000256" key="2">
    <source>
        <dbReference type="ARBA" id="ARBA00022827"/>
    </source>
</evidence>
<dbReference type="KEGG" id="tah:SU86_005200"/>
<dbReference type="EMBL" id="CP011097">
    <property type="protein sequence ID" value="AJZ75858.1"/>
    <property type="molecule type" value="Genomic_DNA"/>
</dbReference>
<reference evidence="7 8" key="1">
    <citation type="journal article" date="2016" name="Sci. Rep.">
        <title>A novel ammonia-oxidizing archaeon from wastewater treatment plant: Its enrichment, physiological and genomic characteristics.</title>
        <authorList>
            <person name="Li Y."/>
            <person name="Ding K."/>
            <person name="Wen X."/>
            <person name="Zhang B."/>
            <person name="Shen B."/>
            <person name="Yang Y."/>
        </authorList>
    </citation>
    <scope>NUCLEOTIDE SEQUENCE [LARGE SCALE GENOMIC DNA]</scope>
    <source>
        <strain evidence="7 8">SAT1</strain>
    </source>
</reference>
<dbReference type="Gene3D" id="1.25.40.80">
    <property type="match status" value="1"/>
</dbReference>
<dbReference type="PANTHER" id="PTHR11455">
    <property type="entry name" value="CRYPTOCHROME"/>
    <property type="match status" value="1"/>
</dbReference>
<evidence type="ECO:0000256" key="3">
    <source>
        <dbReference type="ARBA" id="ARBA00022991"/>
    </source>
</evidence>
<dbReference type="Gene3D" id="1.10.579.10">
    <property type="entry name" value="DNA Cyclobutane Dipyrimidine Photolyase, subunit A, domain 3"/>
    <property type="match status" value="1"/>
</dbReference>
<dbReference type="GeneID" id="24875795"/>
<gene>
    <name evidence="7" type="ORF">SU86_005200</name>
</gene>
<dbReference type="InterPro" id="IPR018394">
    <property type="entry name" value="DNA_photolyase_1_CS_C"/>
</dbReference>
<evidence type="ECO:0000313" key="7">
    <source>
        <dbReference type="EMBL" id="AJZ75858.1"/>
    </source>
</evidence>
<proteinExistence type="inferred from homology"/>
<dbReference type="GO" id="GO:0071949">
    <property type="term" value="F:FAD binding"/>
    <property type="evidence" value="ECO:0007669"/>
    <property type="project" value="TreeGrafter"/>
</dbReference>
<keyword evidence="3 5" id="KW-0157">Chromophore</keyword>
<protein>
    <recommendedName>
        <fullName evidence="6">Photolyase/cryptochrome alpha/beta domain-containing protein</fullName>
    </recommendedName>
</protein>
<dbReference type="InterPro" id="IPR006050">
    <property type="entry name" value="DNA_photolyase_N"/>
</dbReference>
<evidence type="ECO:0000259" key="6">
    <source>
        <dbReference type="PROSITE" id="PS51645"/>
    </source>
</evidence>
<feature type="binding site" evidence="4">
    <location>
        <begin position="251"/>
        <end position="258"/>
    </location>
    <ligand>
        <name>FAD</name>
        <dbReference type="ChEBI" id="CHEBI:57692"/>
    </ligand>
</feature>
<dbReference type="STRING" id="1603555.SU86_005200"/>
<dbReference type="RefSeq" id="WP_048188711.1">
    <property type="nucleotide sequence ID" value="NZ_CP011097.1"/>
</dbReference>
<dbReference type="OrthoDB" id="11721at2157"/>
<evidence type="ECO:0000256" key="5">
    <source>
        <dbReference type="RuleBase" id="RU004182"/>
    </source>
</evidence>
<feature type="binding site" evidence="4">
    <location>
        <begin position="217"/>
        <end position="221"/>
    </location>
    <ligand>
        <name>FAD</name>
        <dbReference type="ChEBI" id="CHEBI:57692"/>
    </ligand>
</feature>
<dbReference type="SUPFAM" id="SSF48173">
    <property type="entry name" value="Cryptochrome/photolyase FAD-binding domain"/>
    <property type="match status" value="1"/>
</dbReference>
<dbReference type="GO" id="GO:0006950">
    <property type="term" value="P:response to stress"/>
    <property type="evidence" value="ECO:0007669"/>
    <property type="project" value="UniProtKB-ARBA"/>
</dbReference>
<dbReference type="Gene3D" id="3.40.50.620">
    <property type="entry name" value="HUPs"/>
    <property type="match status" value="1"/>
</dbReference>
<dbReference type="InterPro" id="IPR036155">
    <property type="entry name" value="Crypto/Photolyase_N_sf"/>
</dbReference>
<dbReference type="InterPro" id="IPR002081">
    <property type="entry name" value="Cryptochrome/DNA_photolyase_1"/>
</dbReference>
<keyword evidence="1 4" id="KW-0285">Flavoprotein</keyword>
<name>A0A3G1B1X2_9ARCH</name>
<feature type="binding site" evidence="4">
    <location>
        <position position="206"/>
    </location>
    <ligand>
        <name>FAD</name>
        <dbReference type="ChEBI" id="CHEBI:57692"/>
    </ligand>
</feature>
<dbReference type="GO" id="GO:0003677">
    <property type="term" value="F:DNA binding"/>
    <property type="evidence" value="ECO:0007669"/>
    <property type="project" value="TreeGrafter"/>
</dbReference>